<dbReference type="Gene3D" id="3.40.50.1910">
    <property type="match status" value="1"/>
</dbReference>
<dbReference type="PANTHER" id="PTHR12335:SF6">
    <property type="entry name" value="PROTEIN TIPE"/>
    <property type="match status" value="1"/>
</dbReference>
<dbReference type="OrthoDB" id="8175770at2759"/>
<dbReference type="Pfam" id="PF16972">
    <property type="entry name" value="TipE"/>
    <property type="match status" value="1"/>
</dbReference>
<dbReference type="SUPFAM" id="SSF56815">
    <property type="entry name" value="Sec1/munc18-like (SM) proteins"/>
    <property type="match status" value="1"/>
</dbReference>
<keyword evidence="2" id="KW-1185">Reference proteome</keyword>
<name>A0A7R8CDV8_LEPSM</name>
<sequence>MHILRTLQKRGLVFKKDSNRKHSFQTFATKVNLIPKSQESVSLTEPSDPSYVFNGAYTPLISRIVESFMGKGNQTDYKVLKALLSSCVLHVHLYEDKVLFSHQECNVSGFSLSPPSCRFLQKVRKNMGIHQKLELSAPTKRKCKITWTIIFSLFGAAAFSLLLFLVPFIVDPALATILADFTTQNVSCVVTELAFRQGQGNCSWSSCREGCTRDVYTCFQIHVNYTDLSAQLQSGHLFVNARGCGLSSFC</sequence>
<dbReference type="InterPro" id="IPR027482">
    <property type="entry name" value="Sec1-like_dom2"/>
</dbReference>
<dbReference type="EMBL" id="HG994589">
    <property type="protein sequence ID" value="CAF2790491.1"/>
    <property type="molecule type" value="Genomic_DNA"/>
</dbReference>
<dbReference type="GO" id="GO:0005886">
    <property type="term" value="C:plasma membrane"/>
    <property type="evidence" value="ECO:0007669"/>
    <property type="project" value="TreeGrafter"/>
</dbReference>
<dbReference type="InterPro" id="IPR036045">
    <property type="entry name" value="Sec1-like_sf"/>
</dbReference>
<gene>
    <name evidence="1" type="ORF">LSAA_2277</name>
</gene>
<organism evidence="1 2">
    <name type="scientific">Lepeophtheirus salmonis</name>
    <name type="common">Salmon louse</name>
    <name type="synonym">Caligus salmonis</name>
    <dbReference type="NCBI Taxonomy" id="72036"/>
    <lineage>
        <taxon>Eukaryota</taxon>
        <taxon>Metazoa</taxon>
        <taxon>Ecdysozoa</taxon>
        <taxon>Arthropoda</taxon>
        <taxon>Crustacea</taxon>
        <taxon>Multicrustacea</taxon>
        <taxon>Hexanauplia</taxon>
        <taxon>Copepoda</taxon>
        <taxon>Siphonostomatoida</taxon>
        <taxon>Caligidae</taxon>
        <taxon>Lepeophtheirus</taxon>
    </lineage>
</organism>
<accession>A0A7R8CDV8</accession>
<evidence type="ECO:0000313" key="1">
    <source>
        <dbReference type="EMBL" id="CAF2790491.1"/>
    </source>
</evidence>
<dbReference type="AlphaFoldDB" id="A0A7R8CDV8"/>
<reference evidence="1" key="1">
    <citation type="submission" date="2021-02" db="EMBL/GenBank/DDBJ databases">
        <authorList>
            <person name="Bekaert M."/>
        </authorList>
    </citation>
    <scope>NUCLEOTIDE SEQUENCE</scope>
    <source>
        <strain evidence="1">IoA-00</strain>
    </source>
</reference>
<evidence type="ECO:0000313" key="2">
    <source>
        <dbReference type="Proteomes" id="UP000675881"/>
    </source>
</evidence>
<dbReference type="GO" id="GO:0017080">
    <property type="term" value="F:sodium channel regulator activity"/>
    <property type="evidence" value="ECO:0007669"/>
    <property type="project" value="TreeGrafter"/>
</dbReference>
<dbReference type="Proteomes" id="UP000675881">
    <property type="component" value="Chromosome 10"/>
</dbReference>
<protein>
    <submittedName>
        <fullName evidence="1">(salmon louse) hypothetical protein</fullName>
    </submittedName>
</protein>
<dbReference type="GO" id="GO:0002028">
    <property type="term" value="P:regulation of sodium ion transport"/>
    <property type="evidence" value="ECO:0007669"/>
    <property type="project" value="TreeGrafter"/>
</dbReference>
<dbReference type="InterPro" id="IPR031578">
    <property type="entry name" value="TipE"/>
</dbReference>
<proteinExistence type="predicted"/>
<dbReference type="PANTHER" id="PTHR12335">
    <property type="entry name" value="TIPE PROTEIN TEMPERATURE-INDUCED PARALYTIC E"/>
    <property type="match status" value="1"/>
</dbReference>